<evidence type="ECO:0000256" key="1">
    <source>
        <dbReference type="SAM" id="SignalP"/>
    </source>
</evidence>
<proteinExistence type="predicted"/>
<comment type="caution">
    <text evidence="3">The sequence shown here is derived from an EMBL/GenBank/DDBJ whole genome shotgun (WGS) entry which is preliminary data.</text>
</comment>
<dbReference type="InterPro" id="IPR036365">
    <property type="entry name" value="PGBD-like_sf"/>
</dbReference>
<evidence type="ECO:0000313" key="4">
    <source>
        <dbReference type="Proteomes" id="UP000278962"/>
    </source>
</evidence>
<feature type="signal peptide" evidence="1">
    <location>
        <begin position="1"/>
        <end position="24"/>
    </location>
</feature>
<protein>
    <submittedName>
        <fullName evidence="3">Putative peptidoglycan binding protein</fullName>
    </submittedName>
</protein>
<gene>
    <name evidence="3" type="ORF">C8N24_5357</name>
</gene>
<name>A0A660L0E5_9ACTN</name>
<dbReference type="InterPro" id="IPR002477">
    <property type="entry name" value="Peptidoglycan-bd-like"/>
</dbReference>
<dbReference type="EMBL" id="RBIL01000002">
    <property type="protein sequence ID" value="RKQ87336.1"/>
    <property type="molecule type" value="Genomic_DNA"/>
</dbReference>
<dbReference type="Pfam" id="PF01471">
    <property type="entry name" value="PG_binding_1"/>
    <property type="match status" value="1"/>
</dbReference>
<accession>A0A660L0E5</accession>
<sequence>MRGRCVLSLTACVAGLLVPANADAARKKAPELTRIRCVPATSATCKAGIKVVVGKQLQLSGKRVVKGMRVSFRWTGGALATKLDRTRVGYVARVPAGTRAGSVSVTVSDRAGRRSNAIKITVTAPPRVAPTPAPQPGALPEAFRGNGMWIWELNRSDGGDLASIVARARAAAISTVFVKSSDGAGSRWAQFSPELVAGLKAQGLRVCAWQFVYGNDPVGEATLGADAVADGADCLVVDAEGAYENKYAQAAQYMGALRAAVGPAYPIGFTSFPYVDYHSRIPYSVFLAPGAANANLPQVYWKDIGGTVDAVSGRTLAHNRIYGTPIAPIGQTYGSVPPEDIARFRALWAAYGAAGLSWWSWQATTEPGWAALAQPVGGLALPPTDPGWPTLAKGNKGDQVLWLQRHLQSADPSVAPTSTFDVATDIALRAFQTARGLPVTGTTDALTWQAVLSLPLAPG</sequence>
<dbReference type="AlphaFoldDB" id="A0A660L0E5"/>
<reference evidence="3 4" key="1">
    <citation type="submission" date="2018-10" db="EMBL/GenBank/DDBJ databases">
        <title>Genomic Encyclopedia of Archaeal and Bacterial Type Strains, Phase II (KMG-II): from individual species to whole genera.</title>
        <authorList>
            <person name="Goeker M."/>
        </authorList>
    </citation>
    <scope>NUCLEOTIDE SEQUENCE [LARGE SCALE GENOMIC DNA]</scope>
    <source>
        <strain evidence="3 4">DSM 14954</strain>
    </source>
</reference>
<dbReference type="InterPro" id="IPR036366">
    <property type="entry name" value="PGBDSf"/>
</dbReference>
<keyword evidence="4" id="KW-1185">Reference proteome</keyword>
<evidence type="ECO:0000259" key="2">
    <source>
        <dbReference type="Pfam" id="PF01471"/>
    </source>
</evidence>
<dbReference type="Gene3D" id="1.10.101.10">
    <property type="entry name" value="PGBD-like superfamily/PGBD"/>
    <property type="match status" value="1"/>
</dbReference>
<keyword evidence="1" id="KW-0732">Signal</keyword>
<dbReference type="Proteomes" id="UP000278962">
    <property type="component" value="Unassembled WGS sequence"/>
</dbReference>
<dbReference type="SUPFAM" id="SSF47090">
    <property type="entry name" value="PGBD-like"/>
    <property type="match status" value="1"/>
</dbReference>
<evidence type="ECO:0000313" key="3">
    <source>
        <dbReference type="EMBL" id="RKQ87336.1"/>
    </source>
</evidence>
<organism evidence="3 4">
    <name type="scientific">Solirubrobacter pauli</name>
    <dbReference type="NCBI Taxonomy" id="166793"/>
    <lineage>
        <taxon>Bacteria</taxon>
        <taxon>Bacillati</taxon>
        <taxon>Actinomycetota</taxon>
        <taxon>Thermoleophilia</taxon>
        <taxon>Solirubrobacterales</taxon>
        <taxon>Solirubrobacteraceae</taxon>
        <taxon>Solirubrobacter</taxon>
    </lineage>
</organism>
<feature type="domain" description="Peptidoglycan binding-like" evidence="2">
    <location>
        <begin position="397"/>
        <end position="450"/>
    </location>
</feature>
<feature type="chain" id="PRO_5025043693" evidence="1">
    <location>
        <begin position="25"/>
        <end position="459"/>
    </location>
</feature>